<dbReference type="HOGENOM" id="CLU_652410_0_0_1"/>
<dbReference type="EMBL" id="KN837419">
    <property type="protein sequence ID" value="KIJ25349.1"/>
    <property type="molecule type" value="Genomic_DNA"/>
</dbReference>
<gene>
    <name evidence="1" type="ORF">M422DRAFT_55997</name>
</gene>
<sequence>MEAFHILFPEDITLDNGPLLALTLDNVQLEGSVDRKDVPYNLPADSVPEDDSTSSLYDVSRIDIVRTMLSLHTNEDDYRQKASSSSLDPTAQIIQPVNVALTLETFKYPLSSAQLYPIWKLSGNIPSLTSIISDAKYKTMARIIRQCIPHFSRDASDPSNEEVAPEFGVIPLDFLTIEDGMQEETIQNPSDLEQRLLQLGDETVDITIGDLTSEPVETNPAGSKTLFGFDISVENLYIGLFKSREEDDEDEDDEELGLMHARDFRLRCTVQRRTFVVLINTGIITMTFPDPKVTPISLLPGEGQPSIDLITISYRKIKPNHPEFLTRYNGYEEDVNISLAPSFFHGALEPVVTVWSFLMGTLAPERKEDEEESFLEDELEPGEIRLVTVKPNKMLIGLNLTKVQGKSCLILPLNSVLTFLL</sequence>
<evidence type="ECO:0000313" key="2">
    <source>
        <dbReference type="Proteomes" id="UP000054279"/>
    </source>
</evidence>
<keyword evidence="2" id="KW-1185">Reference proteome</keyword>
<organism evidence="1 2">
    <name type="scientific">Sphaerobolus stellatus (strain SS14)</name>
    <dbReference type="NCBI Taxonomy" id="990650"/>
    <lineage>
        <taxon>Eukaryota</taxon>
        <taxon>Fungi</taxon>
        <taxon>Dikarya</taxon>
        <taxon>Basidiomycota</taxon>
        <taxon>Agaricomycotina</taxon>
        <taxon>Agaricomycetes</taxon>
        <taxon>Phallomycetidae</taxon>
        <taxon>Geastrales</taxon>
        <taxon>Sphaerobolaceae</taxon>
        <taxon>Sphaerobolus</taxon>
    </lineage>
</organism>
<protein>
    <submittedName>
        <fullName evidence="1">Uncharacterized protein</fullName>
    </submittedName>
</protein>
<dbReference type="AlphaFoldDB" id="A0A0C9TU08"/>
<accession>A0A0C9TU08</accession>
<evidence type="ECO:0000313" key="1">
    <source>
        <dbReference type="EMBL" id="KIJ25349.1"/>
    </source>
</evidence>
<proteinExistence type="predicted"/>
<reference evidence="1 2" key="1">
    <citation type="submission" date="2014-06" db="EMBL/GenBank/DDBJ databases">
        <title>Evolutionary Origins and Diversification of the Mycorrhizal Mutualists.</title>
        <authorList>
            <consortium name="DOE Joint Genome Institute"/>
            <consortium name="Mycorrhizal Genomics Consortium"/>
            <person name="Kohler A."/>
            <person name="Kuo A."/>
            <person name="Nagy L.G."/>
            <person name="Floudas D."/>
            <person name="Copeland A."/>
            <person name="Barry K.W."/>
            <person name="Cichocki N."/>
            <person name="Veneault-Fourrey C."/>
            <person name="LaButti K."/>
            <person name="Lindquist E.A."/>
            <person name="Lipzen A."/>
            <person name="Lundell T."/>
            <person name="Morin E."/>
            <person name="Murat C."/>
            <person name="Riley R."/>
            <person name="Ohm R."/>
            <person name="Sun H."/>
            <person name="Tunlid A."/>
            <person name="Henrissat B."/>
            <person name="Grigoriev I.V."/>
            <person name="Hibbett D.S."/>
            <person name="Martin F."/>
        </authorList>
    </citation>
    <scope>NUCLEOTIDE SEQUENCE [LARGE SCALE GENOMIC DNA]</scope>
    <source>
        <strain evidence="1 2">SS14</strain>
    </source>
</reference>
<name>A0A0C9TU08_SPHS4</name>
<dbReference type="Proteomes" id="UP000054279">
    <property type="component" value="Unassembled WGS sequence"/>
</dbReference>